<comment type="caution">
    <text evidence="4">The sequence shown here is derived from an EMBL/GenBank/DDBJ whole genome shotgun (WGS) entry which is preliminary data.</text>
</comment>
<dbReference type="Pfam" id="PF00583">
    <property type="entry name" value="Acetyltransf_1"/>
    <property type="match status" value="1"/>
</dbReference>
<feature type="domain" description="N-acetyltransferase" evidence="3">
    <location>
        <begin position="14"/>
        <end position="157"/>
    </location>
</feature>
<dbReference type="RefSeq" id="WP_207857301.1">
    <property type="nucleotide sequence ID" value="NZ_JAFREP010000004.1"/>
</dbReference>
<dbReference type="EMBL" id="JAFREP010000004">
    <property type="protein sequence ID" value="MBO1317831.1"/>
    <property type="molecule type" value="Genomic_DNA"/>
</dbReference>
<gene>
    <name evidence="4" type="ORF">J3U88_05110</name>
</gene>
<dbReference type="InterPro" id="IPR016181">
    <property type="entry name" value="Acyl_CoA_acyltransferase"/>
</dbReference>
<dbReference type="InterPro" id="IPR050832">
    <property type="entry name" value="Bact_Acetyltransf"/>
</dbReference>
<reference evidence="4" key="1">
    <citation type="submission" date="2021-03" db="EMBL/GenBank/DDBJ databases">
        <authorList>
            <person name="Wang G."/>
        </authorList>
    </citation>
    <scope>NUCLEOTIDE SEQUENCE</scope>
    <source>
        <strain evidence="4">KCTC 12899</strain>
    </source>
</reference>
<proteinExistence type="predicted"/>
<evidence type="ECO:0000259" key="3">
    <source>
        <dbReference type="PROSITE" id="PS51186"/>
    </source>
</evidence>
<evidence type="ECO:0000313" key="4">
    <source>
        <dbReference type="EMBL" id="MBO1317831.1"/>
    </source>
</evidence>
<dbReference type="Gene3D" id="3.40.630.30">
    <property type="match status" value="1"/>
</dbReference>
<accession>A0A8J7QBF1</accession>
<dbReference type="InterPro" id="IPR000182">
    <property type="entry name" value="GNAT_dom"/>
</dbReference>
<dbReference type="PANTHER" id="PTHR43877">
    <property type="entry name" value="AMINOALKYLPHOSPHONATE N-ACETYLTRANSFERASE-RELATED-RELATED"/>
    <property type="match status" value="1"/>
</dbReference>
<evidence type="ECO:0000256" key="2">
    <source>
        <dbReference type="ARBA" id="ARBA00023315"/>
    </source>
</evidence>
<dbReference type="GO" id="GO:0016747">
    <property type="term" value="F:acyltransferase activity, transferring groups other than amino-acyl groups"/>
    <property type="evidence" value="ECO:0007669"/>
    <property type="project" value="InterPro"/>
</dbReference>
<evidence type="ECO:0000313" key="5">
    <source>
        <dbReference type="Proteomes" id="UP000664417"/>
    </source>
</evidence>
<organism evidence="4 5">
    <name type="scientific">Acanthopleuribacter pedis</name>
    <dbReference type="NCBI Taxonomy" id="442870"/>
    <lineage>
        <taxon>Bacteria</taxon>
        <taxon>Pseudomonadati</taxon>
        <taxon>Acidobacteriota</taxon>
        <taxon>Holophagae</taxon>
        <taxon>Acanthopleuribacterales</taxon>
        <taxon>Acanthopleuribacteraceae</taxon>
        <taxon>Acanthopleuribacter</taxon>
    </lineage>
</organism>
<dbReference type="AlphaFoldDB" id="A0A8J7QBF1"/>
<name>A0A8J7QBF1_9BACT</name>
<dbReference type="SUPFAM" id="SSF55729">
    <property type="entry name" value="Acyl-CoA N-acyltransferases (Nat)"/>
    <property type="match status" value="1"/>
</dbReference>
<dbReference type="PROSITE" id="PS51186">
    <property type="entry name" value="GNAT"/>
    <property type="match status" value="1"/>
</dbReference>
<sequence length="167" mass="18109">MIATLKARSRREAVTIRRAQFADREAIHSLIQHFARAGEMLPVPLDGIGNQGFLVAEVDGEVVACGALKFWEDGTVEIRSLAVAAHMAGRGIGKLLVRQLASACQVALPNGVMPQLFALTLKPAFFLKVGFDIVPRGMFAAKERGDCVACPFKDACREIAVLWRGSF</sequence>
<dbReference type="Proteomes" id="UP000664417">
    <property type="component" value="Unassembled WGS sequence"/>
</dbReference>
<evidence type="ECO:0000256" key="1">
    <source>
        <dbReference type="ARBA" id="ARBA00022679"/>
    </source>
</evidence>
<keyword evidence="1" id="KW-0808">Transferase</keyword>
<keyword evidence="5" id="KW-1185">Reference proteome</keyword>
<dbReference type="CDD" id="cd04301">
    <property type="entry name" value="NAT_SF"/>
    <property type="match status" value="1"/>
</dbReference>
<keyword evidence="2" id="KW-0012">Acyltransferase</keyword>
<protein>
    <submittedName>
        <fullName evidence="4">GNAT family N-acetyltransferase</fullName>
    </submittedName>
</protein>